<evidence type="ECO:0000313" key="1">
    <source>
        <dbReference type="EMBL" id="KFC07028.1"/>
    </source>
</evidence>
<reference evidence="2" key="1">
    <citation type="submission" date="2014-05" db="EMBL/GenBank/DDBJ databases">
        <title>ATOL: Assembling a taxonomically balanced genome-scale reconstruction of the evolutionary history of the Enterobacteriaceae.</title>
        <authorList>
            <person name="Plunkett G. III"/>
            <person name="Neeno-Eckwall E.C."/>
            <person name="Glasner J.D."/>
            <person name="Perna N.T."/>
        </authorList>
    </citation>
    <scope>NUCLEOTIDE SEQUENCE [LARGE SCALE GENOMIC DNA]</scope>
    <source>
        <strain evidence="2">ATCC 49490</strain>
    </source>
</reference>
<dbReference type="RefSeq" id="WP_038156535.1">
    <property type="nucleotide sequence ID" value="NZ_JMTB01000073.1"/>
</dbReference>
<evidence type="ECO:0000313" key="2">
    <source>
        <dbReference type="Proteomes" id="UP000028630"/>
    </source>
</evidence>
<protein>
    <submittedName>
        <fullName evidence="1">Uncharacterized protein</fullName>
    </submittedName>
</protein>
<name>A0A085A9Y3_9ENTR</name>
<accession>A0A085A9Y3</accession>
<dbReference type="EMBL" id="JMTB01000073">
    <property type="protein sequence ID" value="KFC07028.1"/>
    <property type="molecule type" value="Genomic_DNA"/>
</dbReference>
<organism evidence="1 2">
    <name type="scientific">Trabulsiella guamensis ATCC 49490</name>
    <dbReference type="NCBI Taxonomy" id="1005994"/>
    <lineage>
        <taxon>Bacteria</taxon>
        <taxon>Pseudomonadati</taxon>
        <taxon>Pseudomonadota</taxon>
        <taxon>Gammaproteobacteria</taxon>
        <taxon>Enterobacterales</taxon>
        <taxon>Enterobacteriaceae</taxon>
        <taxon>Trabulsiella</taxon>
    </lineage>
</organism>
<dbReference type="Proteomes" id="UP000028630">
    <property type="component" value="Unassembled WGS sequence"/>
</dbReference>
<keyword evidence="2" id="KW-1185">Reference proteome</keyword>
<comment type="caution">
    <text evidence="1">The sequence shown here is derived from an EMBL/GenBank/DDBJ whole genome shotgun (WGS) entry which is preliminary data.</text>
</comment>
<dbReference type="AlphaFoldDB" id="A0A085A9Y3"/>
<sequence>MTYKLLANELLAEKLISMLADTVAEIEKERKERVEAIVKKAASTLGIVENSRKEKDLLRLDAGFMSMSEFIQIYGET</sequence>
<proteinExistence type="predicted"/>
<gene>
    <name evidence="1" type="ORF">GTGU_02149</name>
</gene>